<dbReference type="AlphaFoldDB" id="E3L1F5"/>
<dbReference type="EMBL" id="DS178332">
    <property type="protein sequence ID" value="EFP90380.2"/>
    <property type="molecule type" value="Genomic_DNA"/>
</dbReference>
<keyword evidence="2" id="KW-1185">Reference proteome</keyword>
<dbReference type="InParanoid" id="E3L1F5"/>
<dbReference type="OrthoDB" id="10276059at2759"/>
<dbReference type="HOGENOM" id="CLU_2005027_0_0_1"/>
<gene>
    <name evidence="1" type="ORF">PGTG_16140</name>
</gene>
<dbReference type="VEuPathDB" id="FungiDB:PGTG_16140"/>
<accession>E3L1F5</accession>
<evidence type="ECO:0000313" key="1">
    <source>
        <dbReference type="EMBL" id="EFP90380.2"/>
    </source>
</evidence>
<reference evidence="2" key="2">
    <citation type="journal article" date="2011" name="Proc. Natl. Acad. Sci. U.S.A.">
        <title>Obligate biotrophy features unraveled by the genomic analysis of rust fungi.</title>
        <authorList>
            <person name="Duplessis S."/>
            <person name="Cuomo C.A."/>
            <person name="Lin Y.-C."/>
            <person name="Aerts A."/>
            <person name="Tisserant E."/>
            <person name="Veneault-Fourrey C."/>
            <person name="Joly D.L."/>
            <person name="Hacquard S."/>
            <person name="Amselem J."/>
            <person name="Cantarel B.L."/>
            <person name="Chiu R."/>
            <person name="Coutinho P.M."/>
            <person name="Feau N."/>
            <person name="Field M."/>
            <person name="Frey P."/>
            <person name="Gelhaye E."/>
            <person name="Goldberg J."/>
            <person name="Grabherr M.G."/>
            <person name="Kodira C.D."/>
            <person name="Kohler A."/>
            <person name="Kuees U."/>
            <person name="Lindquist E.A."/>
            <person name="Lucas S.M."/>
            <person name="Mago R."/>
            <person name="Mauceli E."/>
            <person name="Morin E."/>
            <person name="Murat C."/>
            <person name="Pangilinan J.L."/>
            <person name="Park R."/>
            <person name="Pearson M."/>
            <person name="Quesneville H."/>
            <person name="Rouhier N."/>
            <person name="Sakthikumar S."/>
            <person name="Salamov A.A."/>
            <person name="Schmutz J."/>
            <person name="Selles B."/>
            <person name="Shapiro H."/>
            <person name="Tanguay P."/>
            <person name="Tuskan G.A."/>
            <person name="Henrissat B."/>
            <person name="Van de Peer Y."/>
            <person name="Rouze P."/>
            <person name="Ellis J.G."/>
            <person name="Dodds P.N."/>
            <person name="Schein J.E."/>
            <person name="Zhong S."/>
            <person name="Hamelin R.C."/>
            <person name="Grigoriev I.V."/>
            <person name="Szabo L.J."/>
            <person name="Martin F."/>
        </authorList>
    </citation>
    <scope>NUCLEOTIDE SEQUENCE [LARGE SCALE GENOMIC DNA]</scope>
    <source>
        <strain evidence="2">CRL 75-36-700-3 / race SCCL</strain>
    </source>
</reference>
<dbReference type="Proteomes" id="UP000008783">
    <property type="component" value="Unassembled WGS sequence"/>
</dbReference>
<evidence type="ECO:0000313" key="2">
    <source>
        <dbReference type="Proteomes" id="UP000008783"/>
    </source>
</evidence>
<proteinExistence type="predicted"/>
<dbReference type="KEGG" id="pgr:PGTG_16140"/>
<name>E3L1F5_PUCGT</name>
<organism evidence="1 2">
    <name type="scientific">Puccinia graminis f. sp. tritici (strain CRL 75-36-700-3 / race SCCL)</name>
    <name type="common">Black stem rust fungus</name>
    <dbReference type="NCBI Taxonomy" id="418459"/>
    <lineage>
        <taxon>Eukaryota</taxon>
        <taxon>Fungi</taxon>
        <taxon>Dikarya</taxon>
        <taxon>Basidiomycota</taxon>
        <taxon>Pucciniomycotina</taxon>
        <taxon>Pucciniomycetes</taxon>
        <taxon>Pucciniales</taxon>
        <taxon>Pucciniaceae</taxon>
        <taxon>Puccinia</taxon>
    </lineage>
</organism>
<sequence length="124" mass="13962">MDTKLGVNLVHKRLRLFLVRMSTELRDVDDALTQGSHVIHTVPEAGRSEVLCGIVPPPTVMRASLPHWYLRLKDSIASGIDLPLPEDWVEDCRRSMYANFISLSSKLAMLTGAPEDHDLPSKEW</sequence>
<dbReference type="GeneID" id="10530274"/>
<protein>
    <submittedName>
        <fullName evidence="1">Uncharacterized protein</fullName>
    </submittedName>
</protein>
<reference key="1">
    <citation type="submission" date="2007-01" db="EMBL/GenBank/DDBJ databases">
        <title>The Genome Sequence of Puccinia graminis f. sp. tritici Strain CRL 75-36-700-3.</title>
        <authorList>
            <consortium name="The Broad Institute Genome Sequencing Platform"/>
            <person name="Birren B."/>
            <person name="Lander E."/>
            <person name="Galagan J."/>
            <person name="Nusbaum C."/>
            <person name="Devon K."/>
            <person name="Cuomo C."/>
            <person name="Jaffe D."/>
            <person name="Butler J."/>
            <person name="Alvarez P."/>
            <person name="Gnerre S."/>
            <person name="Grabherr M."/>
            <person name="Mauceli E."/>
            <person name="Brockman W."/>
            <person name="Young S."/>
            <person name="LaButti K."/>
            <person name="Sykes S."/>
            <person name="DeCaprio D."/>
            <person name="Crawford M."/>
            <person name="Koehrsen M."/>
            <person name="Engels R."/>
            <person name="Montgomery P."/>
            <person name="Pearson M."/>
            <person name="Howarth C."/>
            <person name="Larson L."/>
            <person name="White J."/>
            <person name="Zeng Q."/>
            <person name="Kodira C."/>
            <person name="Yandava C."/>
            <person name="Alvarado L."/>
            <person name="O'Leary S."/>
            <person name="Szabo L."/>
            <person name="Dean R."/>
            <person name="Schein J."/>
        </authorList>
    </citation>
    <scope>NUCLEOTIDE SEQUENCE</scope>
    <source>
        <strain>CRL 75-36-700-3</strain>
    </source>
</reference>
<dbReference type="RefSeq" id="XP_003334799.2">
    <property type="nucleotide sequence ID" value="XM_003334751.2"/>
</dbReference>